<evidence type="ECO:0000256" key="1">
    <source>
        <dbReference type="ARBA" id="ARBA00022443"/>
    </source>
</evidence>
<comment type="caution">
    <text evidence="6">The sequence shown here is derived from an EMBL/GenBank/DDBJ whole genome shotgun (WGS) entry which is preliminary data.</text>
</comment>
<feature type="compositionally biased region" description="Polar residues" evidence="3">
    <location>
        <begin position="438"/>
        <end position="452"/>
    </location>
</feature>
<dbReference type="GO" id="GO:0030864">
    <property type="term" value="C:cortical actin cytoskeleton"/>
    <property type="evidence" value="ECO:0007669"/>
    <property type="project" value="TreeGrafter"/>
</dbReference>
<feature type="domain" description="SH3" evidence="4">
    <location>
        <begin position="684"/>
        <end position="744"/>
    </location>
</feature>
<dbReference type="InterPro" id="IPR035718">
    <property type="entry name" value="Abp1_fungi_SH3_C2"/>
</dbReference>
<feature type="domain" description="ADF-H" evidence="5">
    <location>
        <begin position="5"/>
        <end position="155"/>
    </location>
</feature>
<feature type="compositionally biased region" description="Basic and acidic residues" evidence="3">
    <location>
        <begin position="342"/>
        <end position="353"/>
    </location>
</feature>
<dbReference type="Pfam" id="PF00018">
    <property type="entry name" value="SH3_1"/>
    <property type="match status" value="1"/>
</dbReference>
<dbReference type="Pfam" id="PF00241">
    <property type="entry name" value="Cofilin_ADF"/>
    <property type="match status" value="1"/>
</dbReference>
<dbReference type="InterPro" id="IPR036028">
    <property type="entry name" value="SH3-like_dom_sf"/>
</dbReference>
<dbReference type="PRINTS" id="PR00452">
    <property type="entry name" value="SH3DOMAIN"/>
</dbReference>
<evidence type="ECO:0000313" key="6">
    <source>
        <dbReference type="EMBL" id="ORY09423.1"/>
    </source>
</evidence>
<dbReference type="PROSITE" id="PS50002">
    <property type="entry name" value="SH3"/>
    <property type="match status" value="2"/>
</dbReference>
<feature type="compositionally biased region" description="Pro residues" evidence="3">
    <location>
        <begin position="575"/>
        <end position="589"/>
    </location>
</feature>
<dbReference type="PANTHER" id="PTHR10829">
    <property type="entry name" value="CORTACTIN AND DREBRIN"/>
    <property type="match status" value="1"/>
</dbReference>
<feature type="region of interest" description="Disordered" evidence="3">
    <location>
        <begin position="1"/>
        <end position="29"/>
    </location>
</feature>
<feature type="region of interest" description="Disordered" evidence="3">
    <location>
        <begin position="319"/>
        <end position="644"/>
    </location>
</feature>
<dbReference type="InterPro" id="IPR035719">
    <property type="entry name" value="Abp1_fungi_SH3_C1"/>
</dbReference>
<dbReference type="GO" id="GO:0051015">
    <property type="term" value="F:actin filament binding"/>
    <property type="evidence" value="ECO:0007669"/>
    <property type="project" value="TreeGrafter"/>
</dbReference>
<feature type="compositionally biased region" description="Basic and acidic residues" evidence="3">
    <location>
        <begin position="633"/>
        <end position="644"/>
    </location>
</feature>
<organism evidence="6 7">
    <name type="scientific">Clohesyomyces aquaticus</name>
    <dbReference type="NCBI Taxonomy" id="1231657"/>
    <lineage>
        <taxon>Eukaryota</taxon>
        <taxon>Fungi</taxon>
        <taxon>Dikarya</taxon>
        <taxon>Ascomycota</taxon>
        <taxon>Pezizomycotina</taxon>
        <taxon>Dothideomycetes</taxon>
        <taxon>Pleosporomycetidae</taxon>
        <taxon>Pleosporales</taxon>
        <taxon>Lindgomycetaceae</taxon>
        <taxon>Clohesyomyces</taxon>
    </lineage>
</organism>
<dbReference type="GO" id="GO:0030427">
    <property type="term" value="C:site of polarized growth"/>
    <property type="evidence" value="ECO:0007669"/>
    <property type="project" value="TreeGrafter"/>
</dbReference>
<dbReference type="PROSITE" id="PS51263">
    <property type="entry name" value="ADF_H"/>
    <property type="match status" value="1"/>
</dbReference>
<feature type="domain" description="SH3" evidence="4">
    <location>
        <begin position="783"/>
        <end position="841"/>
    </location>
</feature>
<feature type="compositionally biased region" description="Polar residues" evidence="3">
    <location>
        <begin position="245"/>
        <end position="266"/>
    </location>
</feature>
<dbReference type="AlphaFoldDB" id="A0A1Y1ZGP5"/>
<sequence>MASLNTSTNGPNITRSYQGIVNAPPPSGAQANSPTYGQWALFTVAAPLVSAFQNDGGKESVLKVQSTGEGELADLIDDFSDGRIQFAFVKVKDPNTTLPKCVLIAWCGEGVPERTKGYFGSHLGVVSKLLHGYHVQVTARSDADLTAEKIVQKVADASGSKYSGGPAIPSSAGAPPIAAKKPAFTPTQVGGGGSGFNPLGSRSRVPAPSHNVDEDGWGADAPQVTRTQLEKVQSAYKPTKVNMAELTSNKPEPSRFQTPQQQSSSPDVVKGGYQPIGKVDIAALRREAQKSADDRPAPVKGAYEPVGKVDIAAIRAKAQAAPSGATPPKGLSPAVTGASARSNEDNERPKSLAERSAAFSTSERLTTLPKPKVANKFGGGSTFTGTKAPTPSVFGAKTPPAAAPIGTASKTFADQGGKTPAQLWAEKKAAQGGGVISPSATGGTSPLPTQTSGNGGGWKSGYAGKSWAPVQTTRTGQSATSNLSNQRTGEESQQQEEPHSPAGGVGALKDRFKGAAPMGAPTNRPVPQPESPPAMDMSSKPNAASRGVPIPGLPSRLGAQQDDHDAPAVQHQRMPSPPRQPRSPSPEPSGSPVRIAMPVARGREPEELSPAGQHPPAMPIRSLDHAAQQARDLSPERKVEAKDPARSAGVATAAATFGAGAVVGAAAGAAAGAAIASHSGGGSGGGKRAVIQYDYEKAEDNEIELREGEFVTDIEMVDDDWWMGKNQDGETGLFPSNYVELVEDDGADDGGAPPPLPSHPSAQQHQEEEEEQHAAPPAPASGDTGATATALYDYEAAEDNELSFPENATITHVEFPDEDWWLGQYNGQSGLFPANYVQLDE</sequence>
<dbReference type="InterPro" id="IPR002108">
    <property type="entry name" value="ADF-H"/>
</dbReference>
<keyword evidence="7" id="KW-1185">Reference proteome</keyword>
<dbReference type="FunFam" id="2.30.30.40:FF:000273">
    <property type="entry name" value="Actin binding protein"/>
    <property type="match status" value="1"/>
</dbReference>
<dbReference type="FunFam" id="3.40.20.10:FF:000045">
    <property type="entry name" value="Actin binding protein, putative"/>
    <property type="match status" value="1"/>
</dbReference>
<dbReference type="SMART" id="SM00102">
    <property type="entry name" value="ADF"/>
    <property type="match status" value="1"/>
</dbReference>
<protein>
    <submittedName>
        <fullName evidence="6">Uncharacterized protein</fullName>
    </submittedName>
</protein>
<feature type="region of interest" description="Disordered" evidence="3">
    <location>
        <begin position="239"/>
        <end position="273"/>
    </location>
</feature>
<dbReference type="SUPFAM" id="SSF55753">
    <property type="entry name" value="Actin depolymerizing proteins"/>
    <property type="match status" value="1"/>
</dbReference>
<dbReference type="Proteomes" id="UP000193144">
    <property type="component" value="Unassembled WGS sequence"/>
</dbReference>
<dbReference type="CDD" id="cd11961">
    <property type="entry name" value="SH3_Abp1_fungi_C2"/>
    <property type="match status" value="1"/>
</dbReference>
<dbReference type="Gene3D" id="2.30.30.40">
    <property type="entry name" value="SH3 Domains"/>
    <property type="match status" value="2"/>
</dbReference>
<feature type="compositionally biased region" description="Polar residues" evidence="3">
    <location>
        <begin position="1"/>
        <end position="19"/>
    </location>
</feature>
<dbReference type="SUPFAM" id="SSF50044">
    <property type="entry name" value="SH3-domain"/>
    <property type="match status" value="2"/>
</dbReference>
<dbReference type="CDD" id="cd11962">
    <property type="entry name" value="SH3_Abp1_fungi_C1"/>
    <property type="match status" value="1"/>
</dbReference>
<evidence type="ECO:0000259" key="4">
    <source>
        <dbReference type="PROSITE" id="PS50002"/>
    </source>
</evidence>
<dbReference type="Gene3D" id="3.40.20.10">
    <property type="entry name" value="Severin"/>
    <property type="match status" value="1"/>
</dbReference>
<evidence type="ECO:0000313" key="7">
    <source>
        <dbReference type="Proteomes" id="UP000193144"/>
    </source>
</evidence>
<feature type="compositionally biased region" description="Polar residues" evidence="3">
    <location>
        <begin position="469"/>
        <end position="487"/>
    </location>
</feature>
<evidence type="ECO:0000256" key="3">
    <source>
        <dbReference type="SAM" id="MobiDB-lite"/>
    </source>
</evidence>
<reference evidence="6 7" key="1">
    <citation type="submission" date="2016-07" db="EMBL/GenBank/DDBJ databases">
        <title>Pervasive Adenine N6-methylation of Active Genes in Fungi.</title>
        <authorList>
            <consortium name="DOE Joint Genome Institute"/>
            <person name="Mondo S.J."/>
            <person name="Dannebaum R.O."/>
            <person name="Kuo R.C."/>
            <person name="Labutti K."/>
            <person name="Haridas S."/>
            <person name="Kuo A."/>
            <person name="Salamov A."/>
            <person name="Ahrendt S.R."/>
            <person name="Lipzen A."/>
            <person name="Sullivan W."/>
            <person name="Andreopoulos W.B."/>
            <person name="Clum A."/>
            <person name="Lindquist E."/>
            <person name="Daum C."/>
            <person name="Ramamoorthy G.K."/>
            <person name="Gryganskyi A."/>
            <person name="Culley D."/>
            <person name="Magnuson J.K."/>
            <person name="James T.Y."/>
            <person name="O'Malley M.A."/>
            <person name="Stajich J.E."/>
            <person name="Spatafora J.W."/>
            <person name="Visel A."/>
            <person name="Grigoriev I.V."/>
        </authorList>
    </citation>
    <scope>NUCLEOTIDE SEQUENCE [LARGE SCALE GENOMIC DNA]</scope>
    <source>
        <strain evidence="6 7">CBS 115471</strain>
    </source>
</reference>
<feature type="region of interest" description="Disordered" evidence="3">
    <location>
        <begin position="743"/>
        <end position="785"/>
    </location>
</feature>
<evidence type="ECO:0000259" key="5">
    <source>
        <dbReference type="PROSITE" id="PS51263"/>
    </source>
</evidence>
<dbReference type="STRING" id="1231657.A0A1Y1ZGP5"/>
<dbReference type="CDD" id="cd11281">
    <property type="entry name" value="ADF_drebrin_like"/>
    <property type="match status" value="1"/>
</dbReference>
<evidence type="ECO:0000256" key="2">
    <source>
        <dbReference type="PROSITE-ProRule" id="PRU00192"/>
    </source>
</evidence>
<keyword evidence="1 2" id="KW-0728">SH3 domain</keyword>
<dbReference type="SMART" id="SM00326">
    <property type="entry name" value="SH3"/>
    <property type="match status" value="2"/>
</dbReference>
<dbReference type="FunFam" id="2.30.30.40:FF:000242">
    <property type="entry name" value="Actin binding protein"/>
    <property type="match status" value="1"/>
</dbReference>
<dbReference type="Pfam" id="PF14604">
    <property type="entry name" value="SH3_9"/>
    <property type="match status" value="1"/>
</dbReference>
<dbReference type="OrthoDB" id="5971719at2759"/>
<proteinExistence type="predicted"/>
<name>A0A1Y1ZGP5_9PLEO</name>
<dbReference type="GO" id="GO:0005884">
    <property type="term" value="C:actin filament"/>
    <property type="evidence" value="ECO:0007669"/>
    <property type="project" value="TreeGrafter"/>
</dbReference>
<dbReference type="InterPro" id="IPR029006">
    <property type="entry name" value="ADF-H/Gelsolin-like_dom_sf"/>
</dbReference>
<gene>
    <name evidence="6" type="ORF">BCR34DRAFT_487335</name>
</gene>
<dbReference type="PANTHER" id="PTHR10829:SF25">
    <property type="entry name" value="DREBRIN-LIKE PROTEIN"/>
    <property type="match status" value="1"/>
</dbReference>
<accession>A0A1Y1ZGP5</accession>
<dbReference type="GO" id="GO:0030833">
    <property type="term" value="P:regulation of actin filament polymerization"/>
    <property type="evidence" value="ECO:0007669"/>
    <property type="project" value="TreeGrafter"/>
</dbReference>
<dbReference type="EMBL" id="MCFA01000086">
    <property type="protein sequence ID" value="ORY09423.1"/>
    <property type="molecule type" value="Genomic_DNA"/>
</dbReference>
<dbReference type="InterPro" id="IPR001452">
    <property type="entry name" value="SH3_domain"/>
</dbReference>